<dbReference type="RefSeq" id="YP_009903674.1">
    <property type="nucleotide sequence ID" value="NC_049849.1"/>
</dbReference>
<sequence>MKKQDTGLVVIDFRNPNFFEWGANWARMGEPESEVHRLMDEQWEYEQYSTEDRDEFWRGYHATKEQQA</sequence>
<reference evidence="1 2" key="1">
    <citation type="submission" date="2019-06" db="EMBL/GenBank/DDBJ databases">
        <authorList>
            <person name="Kincaid V.D."/>
            <person name="Fuller A."/>
            <person name="Hodges K."/>
            <person name="Bansal M."/>
            <person name="Essig J."/>
            <person name="Johnson A."/>
        </authorList>
    </citation>
    <scope>NUCLEOTIDE SEQUENCE [LARGE SCALE GENOMIC DNA]</scope>
</reference>
<dbReference type="GeneID" id="56135950"/>
<proteinExistence type="predicted"/>
<dbReference type="KEGG" id="vg:56135950"/>
<protein>
    <submittedName>
        <fullName evidence="1">Uncharacterized protein</fullName>
    </submittedName>
</protein>
<evidence type="ECO:0000313" key="2">
    <source>
        <dbReference type="Proteomes" id="UP000320799"/>
    </source>
</evidence>
<evidence type="ECO:0000313" key="1">
    <source>
        <dbReference type="EMBL" id="QDH83493.1"/>
    </source>
</evidence>
<keyword evidence="2" id="KW-1185">Reference proteome</keyword>
<organism evidence="1 2">
    <name type="scientific">Achromobacter phage Motura</name>
    <dbReference type="NCBI Taxonomy" id="2591403"/>
    <lineage>
        <taxon>Viruses</taxon>
        <taxon>Duplodnaviria</taxon>
        <taxon>Heunggongvirae</taxon>
        <taxon>Uroviricota</taxon>
        <taxon>Caudoviricetes</taxon>
        <taxon>Moturavirus</taxon>
        <taxon>Moturavirus motura</taxon>
    </lineage>
</organism>
<name>A0A514CSN9_9CAUD</name>
<accession>A0A514CSN9</accession>
<dbReference type="EMBL" id="MN094788">
    <property type="protein sequence ID" value="QDH83493.1"/>
    <property type="molecule type" value="Genomic_DNA"/>
</dbReference>
<dbReference type="Proteomes" id="UP000320799">
    <property type="component" value="Segment"/>
</dbReference>